<evidence type="ECO:0000313" key="2">
    <source>
        <dbReference type="EMBL" id="WEX80915.1"/>
    </source>
</evidence>
<name>A0ABY8CQJ1_9HYPH</name>
<protein>
    <submittedName>
        <fullName evidence="2">Uncharacterized protein</fullName>
    </submittedName>
</protein>
<gene>
    <name evidence="2" type="ORF">PYH38_000234</name>
</gene>
<accession>A0ABY8CQJ1</accession>
<dbReference type="Proteomes" id="UP001235547">
    <property type="component" value="Chromosome 2"/>
</dbReference>
<proteinExistence type="predicted"/>
<feature type="compositionally biased region" description="Polar residues" evidence="1">
    <location>
        <begin position="42"/>
        <end position="58"/>
    </location>
</feature>
<reference evidence="2 3" key="1">
    <citation type="submission" date="2023-03" db="EMBL/GenBank/DDBJ databases">
        <authorList>
            <person name="Kaur S."/>
            <person name="Espinosa-Saiz D."/>
            <person name="Velazquez E."/>
            <person name="Menendez E."/>
            <person name="diCenzo G.C."/>
        </authorList>
    </citation>
    <scope>NUCLEOTIDE SEQUENCE [LARGE SCALE GENOMIC DNA]</scope>
    <source>
        <strain evidence="2 3">LMG 27395</strain>
    </source>
</reference>
<keyword evidence="3" id="KW-1185">Reference proteome</keyword>
<evidence type="ECO:0000256" key="1">
    <source>
        <dbReference type="SAM" id="MobiDB-lite"/>
    </source>
</evidence>
<dbReference type="EMBL" id="CP120370">
    <property type="protein sequence ID" value="WEX80915.1"/>
    <property type="molecule type" value="Genomic_DNA"/>
</dbReference>
<feature type="region of interest" description="Disordered" evidence="1">
    <location>
        <begin position="32"/>
        <end position="58"/>
    </location>
</feature>
<feature type="compositionally biased region" description="Basic and acidic residues" evidence="1">
    <location>
        <begin position="32"/>
        <end position="41"/>
    </location>
</feature>
<sequence>MQPKFIATDVFLRFEREWQHMRHAERHLEIEAVRANDRRSDSTTGPDSAAPTQSSQKS</sequence>
<organism evidence="2 3">
    <name type="scientific">Sinorhizobium numidicum</name>
    <dbReference type="NCBI Taxonomy" id="680248"/>
    <lineage>
        <taxon>Bacteria</taxon>
        <taxon>Pseudomonadati</taxon>
        <taxon>Pseudomonadota</taxon>
        <taxon>Alphaproteobacteria</taxon>
        <taxon>Hyphomicrobiales</taxon>
        <taxon>Rhizobiaceae</taxon>
        <taxon>Sinorhizobium/Ensifer group</taxon>
        <taxon>Sinorhizobium</taxon>
    </lineage>
</organism>
<evidence type="ECO:0000313" key="3">
    <source>
        <dbReference type="Proteomes" id="UP001235547"/>
    </source>
</evidence>
<dbReference type="RefSeq" id="WP_280731638.1">
    <property type="nucleotide sequence ID" value="NZ_CP120367.1"/>
</dbReference>